<dbReference type="Gene3D" id="2.60.40.10">
    <property type="entry name" value="Immunoglobulins"/>
    <property type="match status" value="2"/>
</dbReference>
<organism evidence="2 3">
    <name type="scientific">Anaerobaca lacustris</name>
    <dbReference type="NCBI Taxonomy" id="3044600"/>
    <lineage>
        <taxon>Bacteria</taxon>
        <taxon>Pseudomonadati</taxon>
        <taxon>Planctomycetota</taxon>
        <taxon>Phycisphaerae</taxon>
        <taxon>Sedimentisphaerales</taxon>
        <taxon>Anaerobacaceae</taxon>
        <taxon>Anaerobaca</taxon>
    </lineage>
</organism>
<dbReference type="InterPro" id="IPR013783">
    <property type="entry name" value="Ig-like_fold"/>
</dbReference>
<name>A0AAW6TZ72_9BACT</name>
<dbReference type="Gene3D" id="2.60.120.260">
    <property type="entry name" value="Galactose-binding domain-like"/>
    <property type="match status" value="2"/>
</dbReference>
<evidence type="ECO:0000259" key="1">
    <source>
        <dbReference type="PROSITE" id="PS50022"/>
    </source>
</evidence>
<proteinExistence type="predicted"/>
<dbReference type="Proteomes" id="UP001431776">
    <property type="component" value="Unassembled WGS sequence"/>
</dbReference>
<dbReference type="Pfam" id="PF00754">
    <property type="entry name" value="F5_F8_type_C"/>
    <property type="match status" value="1"/>
</dbReference>
<dbReference type="SUPFAM" id="SSF49785">
    <property type="entry name" value="Galactose-binding domain-like"/>
    <property type="match status" value="1"/>
</dbReference>
<gene>
    <name evidence="2" type="ORF">QJ522_18265</name>
</gene>
<comment type="caution">
    <text evidence="2">The sequence shown here is derived from an EMBL/GenBank/DDBJ whole genome shotgun (WGS) entry which is preliminary data.</text>
</comment>
<keyword evidence="3" id="KW-1185">Reference proteome</keyword>
<accession>A0AAW6TZ72</accession>
<evidence type="ECO:0000313" key="3">
    <source>
        <dbReference type="Proteomes" id="UP001431776"/>
    </source>
</evidence>
<sequence length="888" mass="95500">MQKVVDNVTRATVQLFAPADEAALADWVIAHTNNGVADLLILCGNFPNSIYPVGNAQPDGSLAESFLDAGNTIINTGDYIFYVGSTGNNDAGGLQNMMDLPAVDMWGDDAIPCVVTPEGQQITPSLQDIPSTRPFFLEQLEGGWYPELILAQTADGTRADPVIVRNAVTGGRIGIFFQVADILTETRGDVISEWINNWYLPTAAAPKTSTAPSPANDAVDVPRDVVLSWKPAPDAATHDVYFGTSFDDVNAASRSNPMGVLLSQDQTGTTFDAPGMLDFSTTYYWRVDEVNGAPDFAIFKGPIWSFTAEPFAYPVANILATSNVASDDGAGPQNTVNGSGLNAADQHSTTSTDMWLARPAAGEPVWIQYEFDGVYKLHEMLVWNYNVQFELILGFGVKDVTVEYSENGTDWTVLGDVQLNQATARDTYAANTTVDLQGVAARFVRLHVNSGWGMMPQYGLSEVRFLYIPVQAREPQPSDGAVDVSVDSTLAWRAGRDAVSHEVYLGTDADALAPASTVSGNSYAPGGLNLASTYYWQVNAVQETESWDGPVWSFATQEYLVVEDFESYTDDIDAGEAIFDTWIDGWVNNTGSTVGHLETPFAERSIVHSGRQSMPLFYDNATTATSEADYTLSGNWTQYGIKSLSLYFYGAEGNTGQLYAKINGTKIAYDGPAVNLARPSWQLWSIDLSQAGNVSNVSSLTIGVEGAGAKGVVYVDDIRLYPEVLSYISPDITGAGDTVQGVPNDGDWPAAETPNLAIDDNVNTKFLHFKGVTEPTGIRVTPLVGATIVTGLTLTTANDAPERDPAAFELYGSNASIDGPYTLIAAGDVVDFTGATAWPRLTKNATPIEFNSSVAYLHYQVLFPTVRNPASANSMQIAEIELLGTVVP</sequence>
<reference evidence="2" key="1">
    <citation type="submission" date="2023-05" db="EMBL/GenBank/DDBJ databases">
        <title>Anaerotaeda fermentans gen. nov., sp. nov., a novel anaerobic planctomycete of the new family within the order Sedimentisphaerales isolated from Taman Peninsula, Russia.</title>
        <authorList>
            <person name="Khomyakova M.A."/>
            <person name="Merkel A.Y."/>
            <person name="Slobodkin A.I."/>
        </authorList>
    </citation>
    <scope>NUCLEOTIDE SEQUENCE</scope>
    <source>
        <strain evidence="2">M17dextr</strain>
    </source>
</reference>
<dbReference type="InterPro" id="IPR000421">
    <property type="entry name" value="FA58C"/>
</dbReference>
<dbReference type="PROSITE" id="PS50022">
    <property type="entry name" value="FA58C_3"/>
    <property type="match status" value="1"/>
</dbReference>
<dbReference type="AlphaFoldDB" id="A0AAW6TZ72"/>
<feature type="domain" description="F5/8 type C" evidence="1">
    <location>
        <begin position="312"/>
        <end position="452"/>
    </location>
</feature>
<dbReference type="InterPro" id="IPR008979">
    <property type="entry name" value="Galactose-bd-like_sf"/>
</dbReference>
<protein>
    <submittedName>
        <fullName evidence="2">Discoidin domain-containing protein</fullName>
    </submittedName>
</protein>
<dbReference type="RefSeq" id="WP_349246420.1">
    <property type="nucleotide sequence ID" value="NZ_JASCXX010000027.1"/>
</dbReference>
<evidence type="ECO:0000313" key="2">
    <source>
        <dbReference type="EMBL" id="MDI6451011.1"/>
    </source>
</evidence>
<dbReference type="EMBL" id="JASCXX010000027">
    <property type="protein sequence ID" value="MDI6451011.1"/>
    <property type="molecule type" value="Genomic_DNA"/>
</dbReference>